<dbReference type="GO" id="GO:0005576">
    <property type="term" value="C:extracellular region"/>
    <property type="evidence" value="ECO:0007669"/>
    <property type="project" value="UniProtKB-SubCell"/>
</dbReference>
<reference evidence="7 8" key="1">
    <citation type="journal article" date="2023" name="G3 (Bethesda)">
        <title>A haplotype-resolved chromosome-scale genome for Quercus rubra L. provides insights into the genetics of adaptive traits for red oak species.</title>
        <authorList>
            <person name="Kapoor B."/>
            <person name="Jenkins J."/>
            <person name="Schmutz J."/>
            <person name="Zhebentyayeva T."/>
            <person name="Kuelheim C."/>
            <person name="Coggeshall M."/>
            <person name="Heim C."/>
            <person name="Lasky J.R."/>
            <person name="Leites L."/>
            <person name="Islam-Faridi N."/>
            <person name="Romero-Severson J."/>
            <person name="DeLeo V.L."/>
            <person name="Lucas S.M."/>
            <person name="Lazic D."/>
            <person name="Gailing O."/>
            <person name="Carlson J."/>
            <person name="Staton M."/>
        </authorList>
    </citation>
    <scope>NUCLEOTIDE SEQUENCE [LARGE SCALE GENOMIC DNA]</scope>
    <source>
        <strain evidence="7">Pseudo-F2</strain>
    </source>
</reference>
<dbReference type="Proteomes" id="UP001324115">
    <property type="component" value="Unassembled WGS sequence"/>
</dbReference>
<dbReference type="PANTHER" id="PTHR31232">
    <property type="match status" value="1"/>
</dbReference>
<evidence type="ECO:0000313" key="8">
    <source>
        <dbReference type="Proteomes" id="UP001324115"/>
    </source>
</evidence>
<evidence type="ECO:0000256" key="6">
    <source>
        <dbReference type="RuleBase" id="RU367044"/>
    </source>
</evidence>
<evidence type="ECO:0000256" key="1">
    <source>
        <dbReference type="ARBA" id="ARBA00004613"/>
    </source>
</evidence>
<name>A0AAN7IYP4_QUERU</name>
<dbReference type="InterPro" id="IPR010264">
    <property type="entry name" value="Self-incomp_S1"/>
</dbReference>
<sequence>MNQRTISQLYSFFLVIVLAFGISSALTTSKILDKHYVRIVNNLDNYVLFYHCKSKDDDLGLRKLQPGENWQFSFQVNFFETTLFFCNFWYTNSSKIKFHAVFDVFSTNFELIQHCGGYDCIWIAKDDGLYLYN</sequence>
<dbReference type="GO" id="GO:0060320">
    <property type="term" value="P:rejection of self pollen"/>
    <property type="evidence" value="ECO:0007669"/>
    <property type="project" value="UniProtKB-KW"/>
</dbReference>
<dbReference type="Pfam" id="PF05938">
    <property type="entry name" value="Self-incomp_S1"/>
    <property type="match status" value="1"/>
</dbReference>
<accession>A0AAN7IYP4</accession>
<dbReference type="PANTHER" id="PTHR31232:SF168">
    <property type="entry name" value="S-PROTEIN HOMOLOG 24-RELATED"/>
    <property type="match status" value="1"/>
</dbReference>
<proteinExistence type="inferred from homology"/>
<evidence type="ECO:0000256" key="3">
    <source>
        <dbReference type="ARBA" id="ARBA00022471"/>
    </source>
</evidence>
<keyword evidence="8" id="KW-1185">Reference proteome</keyword>
<keyword evidence="5" id="KW-0732">Signal</keyword>
<gene>
    <name evidence="7" type="ORF">RGQ29_018131</name>
</gene>
<keyword evidence="4 6" id="KW-0964">Secreted</keyword>
<evidence type="ECO:0000256" key="4">
    <source>
        <dbReference type="ARBA" id="ARBA00022525"/>
    </source>
</evidence>
<feature type="non-terminal residue" evidence="7">
    <location>
        <position position="133"/>
    </location>
</feature>
<evidence type="ECO:0000313" key="7">
    <source>
        <dbReference type="EMBL" id="KAK4594324.1"/>
    </source>
</evidence>
<comment type="subcellular location">
    <subcellularLocation>
        <location evidence="1 6">Secreted</location>
    </subcellularLocation>
</comment>
<dbReference type="AlphaFoldDB" id="A0AAN7IYP4"/>
<organism evidence="7 8">
    <name type="scientific">Quercus rubra</name>
    <name type="common">Northern red oak</name>
    <name type="synonym">Quercus borealis</name>
    <dbReference type="NCBI Taxonomy" id="3512"/>
    <lineage>
        <taxon>Eukaryota</taxon>
        <taxon>Viridiplantae</taxon>
        <taxon>Streptophyta</taxon>
        <taxon>Embryophyta</taxon>
        <taxon>Tracheophyta</taxon>
        <taxon>Spermatophyta</taxon>
        <taxon>Magnoliopsida</taxon>
        <taxon>eudicotyledons</taxon>
        <taxon>Gunneridae</taxon>
        <taxon>Pentapetalae</taxon>
        <taxon>rosids</taxon>
        <taxon>fabids</taxon>
        <taxon>Fagales</taxon>
        <taxon>Fagaceae</taxon>
        <taxon>Quercus</taxon>
    </lineage>
</organism>
<keyword evidence="3 6" id="KW-0713">Self-incompatibility</keyword>
<comment type="similarity">
    <text evidence="2 6">Belongs to the plant self-incompatibility (S1) protein family.</text>
</comment>
<evidence type="ECO:0000256" key="2">
    <source>
        <dbReference type="ARBA" id="ARBA00005581"/>
    </source>
</evidence>
<dbReference type="EMBL" id="JAXUIC010000004">
    <property type="protein sequence ID" value="KAK4594324.1"/>
    <property type="molecule type" value="Genomic_DNA"/>
</dbReference>
<comment type="caution">
    <text evidence="7">The sequence shown here is derived from an EMBL/GenBank/DDBJ whole genome shotgun (WGS) entry which is preliminary data.</text>
</comment>
<evidence type="ECO:0000256" key="5">
    <source>
        <dbReference type="ARBA" id="ARBA00022729"/>
    </source>
</evidence>
<protein>
    <recommendedName>
        <fullName evidence="6">S-protein homolog</fullName>
    </recommendedName>
</protein>